<organism evidence="2 3">
    <name type="scientific">Schistosoma mansoni</name>
    <name type="common">Blood fluke</name>
    <dbReference type="NCBI Taxonomy" id="6183"/>
    <lineage>
        <taxon>Eukaryota</taxon>
        <taxon>Metazoa</taxon>
        <taxon>Spiralia</taxon>
        <taxon>Lophotrochozoa</taxon>
        <taxon>Platyhelminthes</taxon>
        <taxon>Trematoda</taxon>
        <taxon>Digenea</taxon>
        <taxon>Strigeidida</taxon>
        <taxon>Schistosomatoidea</taxon>
        <taxon>Schistosomatidae</taxon>
        <taxon>Schistosoma</taxon>
    </lineage>
</organism>
<evidence type="ECO:0000256" key="1">
    <source>
        <dbReference type="SAM" id="MobiDB-lite"/>
    </source>
</evidence>
<feature type="compositionally biased region" description="Low complexity" evidence="1">
    <location>
        <begin position="382"/>
        <end position="394"/>
    </location>
</feature>
<keyword evidence="2" id="KW-1185">Reference proteome</keyword>
<reference evidence="2" key="1">
    <citation type="journal article" date="2012" name="PLoS Negl. Trop. Dis.">
        <title>A systematically improved high quality genome and transcriptome of the human blood fluke Schistosoma mansoni.</title>
        <authorList>
            <person name="Protasio A.V."/>
            <person name="Tsai I.J."/>
            <person name="Babbage A."/>
            <person name="Nichol S."/>
            <person name="Hunt M."/>
            <person name="Aslett M.A."/>
            <person name="De Silva N."/>
            <person name="Velarde G.S."/>
            <person name="Anderson T.J."/>
            <person name="Clark R.C."/>
            <person name="Davidson C."/>
            <person name="Dillon G.P."/>
            <person name="Holroyd N.E."/>
            <person name="LoVerde P.T."/>
            <person name="Lloyd C."/>
            <person name="McQuillan J."/>
            <person name="Oliveira G."/>
            <person name="Otto T.D."/>
            <person name="Parker-Manuel S.J."/>
            <person name="Quail M.A."/>
            <person name="Wilson R.A."/>
            <person name="Zerlotini A."/>
            <person name="Dunne D.W."/>
            <person name="Berriman M."/>
        </authorList>
    </citation>
    <scope>NUCLEOTIDE SEQUENCE [LARGE SCALE GENOMIC DNA]</scope>
    <source>
        <strain evidence="2">Puerto Rican</strain>
    </source>
</reference>
<feature type="region of interest" description="Disordered" evidence="1">
    <location>
        <begin position="382"/>
        <end position="402"/>
    </location>
</feature>
<protein>
    <submittedName>
        <fullName evidence="3">Protein kinase domain-containing protein</fullName>
    </submittedName>
</protein>
<dbReference type="InParanoid" id="A0A5K4EWT3"/>
<sequence length="495" mass="56404">METLESMLKAVRDFLSFLEQNKQSILNISSVPPGKFHPVSGCSECITSLPPTKNDYVAQTPIVLLPKLNENPDIISRSFDIYCRTSKSSKLTPNRLNIPCSVSSELYSWCPVGLQVDGDCCLAGIERKPNQMSCRFVVTNRVSCVSENGQIVCTEDNNIYYLRGGFSWTTFCALHPMLLIDSPPPGIVDAFSNGFPAHNWRSWTQGLHYFISTASEGIKEPIVVSSDVQHINMPNSICANRLPKENQYKRILNSTNRNVDLDSFVGNTFRDLEKDLEIGDPVKTKGIQTNPNHIHNKSLNNKSKENHNHNNNLSMDSFSHFTSVSDSNQLITNNLSKKFKKKRKFNNNNNNQYHKINKSIKQKNHFNKNQLRHLLTNHQSSLLNDQSDNNNNNNNDDDDNSNIDERYRLYTASGEVVDVRQLNRTRSGRIVLPKLDSRYEQSVVLNGGHVMGVSRNTDDQIHIKIYSSMLWAARICQSLALIELIFFFQKQHYKY</sequence>
<dbReference type="AlphaFoldDB" id="A0A5K4EWT3"/>
<reference evidence="3" key="2">
    <citation type="submission" date="2019-11" db="UniProtKB">
        <authorList>
            <consortium name="WormBaseParasite"/>
        </authorList>
    </citation>
    <scope>IDENTIFICATION</scope>
    <source>
        <strain evidence="3">Puerto Rican</strain>
    </source>
</reference>
<accession>A0A5K4EWT3</accession>
<dbReference type="Proteomes" id="UP000008854">
    <property type="component" value="Unassembled WGS sequence"/>
</dbReference>
<feature type="region of interest" description="Disordered" evidence="1">
    <location>
        <begin position="282"/>
        <end position="313"/>
    </location>
</feature>
<proteinExistence type="predicted"/>
<dbReference type="WBParaSite" id="Smp_176490.2">
    <property type="protein sequence ID" value="Smp_176490.2"/>
    <property type="gene ID" value="Smp_176490"/>
</dbReference>
<name>A0A5K4EWT3_SCHMA</name>
<evidence type="ECO:0000313" key="3">
    <source>
        <dbReference type="WBParaSite" id="Smp_176490.2"/>
    </source>
</evidence>
<evidence type="ECO:0000313" key="2">
    <source>
        <dbReference type="Proteomes" id="UP000008854"/>
    </source>
</evidence>